<evidence type="ECO:0000313" key="2">
    <source>
        <dbReference type="EnsemblPlants" id="MELO3C035062.2.1"/>
    </source>
</evidence>
<sequence length="105" mass="11845">MDFSNTKGKLVRDVQLNSSSSRELVFDFLWQNNTGKLLFQVFGVEATTLSLYGIAEHEEIMWNAFGSTPSTCELEIFERVNKWGGNNNSEARTYNLPKPPALIPS</sequence>
<dbReference type="AlphaFoldDB" id="A0A9I9EKL3"/>
<accession>A0A9I9EKL3</accession>
<evidence type="ECO:0000256" key="1">
    <source>
        <dbReference type="SAM" id="MobiDB-lite"/>
    </source>
</evidence>
<protein>
    <submittedName>
        <fullName evidence="2">Uncharacterized protein</fullName>
    </submittedName>
</protein>
<proteinExistence type="predicted"/>
<feature type="region of interest" description="Disordered" evidence="1">
    <location>
        <begin position="86"/>
        <end position="105"/>
    </location>
</feature>
<reference evidence="2" key="1">
    <citation type="submission" date="2023-03" db="UniProtKB">
        <authorList>
            <consortium name="EnsemblPlants"/>
        </authorList>
    </citation>
    <scope>IDENTIFICATION</scope>
</reference>
<name>A0A9I9EKL3_CUCME</name>
<dbReference type="EnsemblPlants" id="MELO3C035062.2.1">
    <property type="protein sequence ID" value="MELO3C035062.2.1"/>
    <property type="gene ID" value="MELO3C035062.2"/>
</dbReference>
<organism evidence="2">
    <name type="scientific">Cucumis melo</name>
    <name type="common">Muskmelon</name>
    <dbReference type="NCBI Taxonomy" id="3656"/>
    <lineage>
        <taxon>Eukaryota</taxon>
        <taxon>Viridiplantae</taxon>
        <taxon>Streptophyta</taxon>
        <taxon>Embryophyta</taxon>
        <taxon>Tracheophyta</taxon>
        <taxon>Spermatophyta</taxon>
        <taxon>Magnoliopsida</taxon>
        <taxon>eudicotyledons</taxon>
        <taxon>Gunneridae</taxon>
        <taxon>Pentapetalae</taxon>
        <taxon>rosids</taxon>
        <taxon>fabids</taxon>
        <taxon>Cucurbitales</taxon>
        <taxon>Cucurbitaceae</taxon>
        <taxon>Benincaseae</taxon>
        <taxon>Cucumis</taxon>
    </lineage>
</organism>
<dbReference type="Gramene" id="MELO3C035062.2.1">
    <property type="protein sequence ID" value="MELO3C035062.2.1"/>
    <property type="gene ID" value="MELO3C035062.2"/>
</dbReference>